<evidence type="ECO:0000313" key="1">
    <source>
        <dbReference type="EMBL" id="KAL3888532.1"/>
    </source>
</evidence>
<evidence type="ECO:0000313" key="2">
    <source>
        <dbReference type="Proteomes" id="UP001634394"/>
    </source>
</evidence>
<comment type="caution">
    <text evidence="1">The sequence shown here is derived from an EMBL/GenBank/DDBJ whole genome shotgun (WGS) entry which is preliminary data.</text>
</comment>
<gene>
    <name evidence="1" type="ORF">ACJMK2_000898</name>
</gene>
<dbReference type="AlphaFoldDB" id="A0ABD3XTW3"/>
<reference evidence="1 2" key="1">
    <citation type="submission" date="2024-11" db="EMBL/GenBank/DDBJ databases">
        <title>Chromosome-level genome assembly of the freshwater bivalve Anodonta woodiana.</title>
        <authorList>
            <person name="Chen X."/>
        </authorList>
    </citation>
    <scope>NUCLEOTIDE SEQUENCE [LARGE SCALE GENOMIC DNA]</scope>
    <source>
        <strain evidence="1">MN2024</strain>
        <tissue evidence="1">Gills</tissue>
    </source>
</reference>
<dbReference type="EMBL" id="JBJQND010000001">
    <property type="protein sequence ID" value="KAL3888532.1"/>
    <property type="molecule type" value="Genomic_DNA"/>
</dbReference>
<organism evidence="1 2">
    <name type="scientific">Sinanodonta woodiana</name>
    <name type="common">Chinese pond mussel</name>
    <name type="synonym">Anodonta woodiana</name>
    <dbReference type="NCBI Taxonomy" id="1069815"/>
    <lineage>
        <taxon>Eukaryota</taxon>
        <taxon>Metazoa</taxon>
        <taxon>Spiralia</taxon>
        <taxon>Lophotrochozoa</taxon>
        <taxon>Mollusca</taxon>
        <taxon>Bivalvia</taxon>
        <taxon>Autobranchia</taxon>
        <taxon>Heteroconchia</taxon>
        <taxon>Palaeoheterodonta</taxon>
        <taxon>Unionida</taxon>
        <taxon>Unionoidea</taxon>
        <taxon>Unionidae</taxon>
        <taxon>Unioninae</taxon>
        <taxon>Sinanodonta</taxon>
    </lineage>
</organism>
<sequence>MADGKCIQTRGVGNMDITIIDTEVKHAVWVAEIDKAIDGSLDAGTNTFKLNGQPVNCATLELKSIRCCRVVIDKTSIIPPGVERIIPGKVIDLEAAPSCAILVPTEKFTERYQLLLEKLVVNVENNCVPIRVLNPSERSIIKCMRSQRQRCAKL</sequence>
<protein>
    <submittedName>
        <fullName evidence="1">Uncharacterized protein</fullName>
    </submittedName>
</protein>
<accession>A0ABD3XTW3</accession>
<dbReference type="Proteomes" id="UP001634394">
    <property type="component" value="Unassembled WGS sequence"/>
</dbReference>
<proteinExistence type="predicted"/>
<keyword evidence="2" id="KW-1185">Reference proteome</keyword>
<name>A0ABD3XTW3_SINWO</name>